<sequence>MESSQGSLGTVKPHVTSKTKAENEKKQTHFLPNINLKTMFAITFGFCGVNMAFSLQTSQMSRIFQTIGADPTKLGYFFIFPPLIGMIVQPILGKFSDGFWSPRFGRRMPILMVAAPLAAIVLVLLPNAGSFGFGFGSLAALLFGSIAIILMDLSNNACMQPFRMIIGDMVNENQKDKAWSWQQAFSNVGGVLANLCPFFLTWIGVANIAKRGVVPLSVRLSFYIAAIVLLATSIYTIVSVKEYDPITYANYHNFDPKEKKKKKSYWTLIKEAPSTFWQVAIIQFFAYFGIQYLWTYTTGAIAKNVWHTANATSAGFQSAGNWYGVLTFVQSVVGILYGFLVLSRTSQYKRKFWYRIGLASGGLGMIWTAFTHNQYVLIIAFVLIGICFLTMHTEPFAIFTTTTDGANDGAYIGLFNVFICLPQIVASISSFVIFPMVGDSMPTMIVIGGVSWLIGAALMDIIKVEKKTA</sequence>
<organism evidence="8 9">
    <name type="scientific">Secundilactobacillus silagincola</name>
    <dbReference type="NCBI Taxonomy" id="1714681"/>
    <lineage>
        <taxon>Bacteria</taxon>
        <taxon>Bacillati</taxon>
        <taxon>Bacillota</taxon>
        <taxon>Bacilli</taxon>
        <taxon>Lactobacillales</taxon>
        <taxon>Lactobacillaceae</taxon>
        <taxon>Secundilactobacillus</taxon>
    </lineage>
</organism>
<evidence type="ECO:0000256" key="7">
    <source>
        <dbReference type="SAM" id="Phobius"/>
    </source>
</evidence>
<feature type="transmembrane region" description="Helical" evidence="7">
    <location>
        <begin position="74"/>
        <end position="92"/>
    </location>
</feature>
<feature type="transmembrane region" description="Helical" evidence="7">
    <location>
        <begin position="220"/>
        <end position="238"/>
    </location>
</feature>
<feature type="transmembrane region" description="Helical" evidence="7">
    <location>
        <begin position="411"/>
        <end position="437"/>
    </location>
</feature>
<dbReference type="CDD" id="cd17313">
    <property type="entry name" value="MFS_SLC45_SUC"/>
    <property type="match status" value="1"/>
</dbReference>
<dbReference type="Gene3D" id="1.20.1250.20">
    <property type="entry name" value="MFS general substrate transporter like domains"/>
    <property type="match status" value="1"/>
</dbReference>
<evidence type="ECO:0000313" key="8">
    <source>
        <dbReference type="EMBL" id="GAX07485.1"/>
    </source>
</evidence>
<dbReference type="Pfam" id="PF07690">
    <property type="entry name" value="MFS_1"/>
    <property type="match status" value="1"/>
</dbReference>
<feature type="transmembrane region" description="Helical" evidence="7">
    <location>
        <begin position="352"/>
        <end position="370"/>
    </location>
</feature>
<reference evidence="8 9" key="1">
    <citation type="submission" date="2015-11" db="EMBL/GenBank/DDBJ databases">
        <title>Draft genome sequences of new species of the genus Lactobacillus isolated from orchardgrass silage.</title>
        <authorList>
            <person name="Tohno M."/>
            <person name="Tanizawa Y."/>
            <person name="Arita M."/>
        </authorList>
    </citation>
    <scope>NUCLEOTIDE SEQUENCE [LARGE SCALE GENOMIC DNA]</scope>
    <source>
        <strain evidence="8 9">IWT5</strain>
    </source>
</reference>
<protein>
    <submittedName>
        <fullName evidence="8">Sugar transporter</fullName>
    </submittedName>
</protein>
<feature type="transmembrane region" description="Helical" evidence="7">
    <location>
        <begin position="131"/>
        <end position="153"/>
    </location>
</feature>
<keyword evidence="5 7" id="KW-0472">Membrane</keyword>
<proteinExistence type="predicted"/>
<keyword evidence="4 7" id="KW-1133">Transmembrane helix</keyword>
<evidence type="ECO:0000256" key="4">
    <source>
        <dbReference type="ARBA" id="ARBA00022989"/>
    </source>
</evidence>
<feature type="region of interest" description="Disordered" evidence="6">
    <location>
        <begin position="1"/>
        <end position="23"/>
    </location>
</feature>
<dbReference type="InterPro" id="IPR011701">
    <property type="entry name" value="MFS"/>
</dbReference>
<dbReference type="GO" id="GO:0022857">
    <property type="term" value="F:transmembrane transporter activity"/>
    <property type="evidence" value="ECO:0007669"/>
    <property type="project" value="InterPro"/>
</dbReference>
<dbReference type="GO" id="GO:0005886">
    <property type="term" value="C:plasma membrane"/>
    <property type="evidence" value="ECO:0007669"/>
    <property type="project" value="UniProtKB-SubCell"/>
</dbReference>
<feature type="transmembrane region" description="Helical" evidence="7">
    <location>
        <begin position="104"/>
        <end position="125"/>
    </location>
</feature>
<evidence type="ECO:0000256" key="5">
    <source>
        <dbReference type="ARBA" id="ARBA00023136"/>
    </source>
</evidence>
<feature type="transmembrane region" description="Helical" evidence="7">
    <location>
        <begin position="443"/>
        <end position="462"/>
    </location>
</feature>
<evidence type="ECO:0000256" key="1">
    <source>
        <dbReference type="ARBA" id="ARBA00004651"/>
    </source>
</evidence>
<feature type="transmembrane region" description="Helical" evidence="7">
    <location>
        <begin position="184"/>
        <end position="208"/>
    </location>
</feature>
<dbReference type="InterPro" id="IPR036259">
    <property type="entry name" value="MFS_trans_sf"/>
</dbReference>
<keyword evidence="2" id="KW-0813">Transport</keyword>
<accession>A0A1Z5J0C3</accession>
<dbReference type="PANTHER" id="PTHR19432">
    <property type="entry name" value="SUGAR TRANSPORTER"/>
    <property type="match status" value="1"/>
</dbReference>
<keyword evidence="8" id="KW-0762">Sugar transport</keyword>
<evidence type="ECO:0000256" key="6">
    <source>
        <dbReference type="SAM" id="MobiDB-lite"/>
    </source>
</evidence>
<evidence type="ECO:0000256" key="3">
    <source>
        <dbReference type="ARBA" id="ARBA00022692"/>
    </source>
</evidence>
<feature type="transmembrane region" description="Helical" evidence="7">
    <location>
        <begin position="376"/>
        <end position="399"/>
    </location>
</feature>
<keyword evidence="3 7" id="KW-0812">Transmembrane</keyword>
<comment type="caution">
    <text evidence="8">The sequence shown here is derived from an EMBL/GenBank/DDBJ whole genome shotgun (WGS) entry which is preliminary data.</text>
</comment>
<keyword evidence="9" id="KW-1185">Reference proteome</keyword>
<dbReference type="Proteomes" id="UP000223370">
    <property type="component" value="Unassembled WGS sequence"/>
</dbReference>
<evidence type="ECO:0000313" key="9">
    <source>
        <dbReference type="Proteomes" id="UP000223370"/>
    </source>
</evidence>
<evidence type="ECO:0000256" key="2">
    <source>
        <dbReference type="ARBA" id="ARBA00022448"/>
    </source>
</evidence>
<comment type="subcellular location">
    <subcellularLocation>
        <location evidence="1">Cell membrane</location>
        <topology evidence="1">Multi-pass membrane protein</topology>
    </subcellularLocation>
</comment>
<dbReference type="EMBL" id="BCMJ01000001">
    <property type="protein sequence ID" value="GAX07485.1"/>
    <property type="molecule type" value="Genomic_DNA"/>
</dbReference>
<feature type="transmembrane region" description="Helical" evidence="7">
    <location>
        <begin position="34"/>
        <end position="54"/>
    </location>
</feature>
<dbReference type="AlphaFoldDB" id="A0A1Z5J0C3"/>
<dbReference type="PANTHER" id="PTHR19432:SF35">
    <property type="entry name" value="SOLUTE CARRIER FAMILY 45 MEMBER 3 ISOFORM X1"/>
    <property type="match status" value="1"/>
</dbReference>
<dbReference type="SUPFAM" id="SSF103473">
    <property type="entry name" value="MFS general substrate transporter"/>
    <property type="match status" value="1"/>
</dbReference>
<gene>
    <name evidence="8" type="ORF">IWT5_00218</name>
</gene>
<name>A0A1Z5J0C3_9LACO</name>
<feature type="transmembrane region" description="Helical" evidence="7">
    <location>
        <begin position="322"/>
        <end position="340"/>
    </location>
</feature>